<feature type="domain" description="Enoyl reductase (ER)" evidence="1">
    <location>
        <begin position="14"/>
        <end position="292"/>
    </location>
</feature>
<dbReference type="PANTHER" id="PTHR43482:SF1">
    <property type="entry name" value="PROTEIN AST1-RELATED"/>
    <property type="match status" value="1"/>
</dbReference>
<dbReference type="Pfam" id="PF08240">
    <property type="entry name" value="ADH_N"/>
    <property type="match status" value="1"/>
</dbReference>
<reference evidence="2" key="1">
    <citation type="submission" date="2021-12" db="EMBL/GenBank/DDBJ databases">
        <title>Prjna785345.</title>
        <authorList>
            <person name="Rujirawat T."/>
            <person name="Krajaejun T."/>
        </authorList>
    </citation>
    <scope>NUCLEOTIDE SEQUENCE</scope>
    <source>
        <strain evidence="2">Pi057C3</strain>
    </source>
</reference>
<sequence length="359" mass="37671">MRAIVVTKRGDCRADASILQLSDVAEPPPFNASSSSGLLLRVLACGWTPGDLKVMKGAIVKATGAYVPGLEVCGVVEAVGAKARGTFQVGDRVIAVLRPMSLSANNGGMAEHVVVESELAAKIPAAFRSEEAAVLPFAGVMAAKAIKDIALKPGARVLVLGASSLTGSLVVQLVRSVGGASFVAGTTPNAELVASLALDQVIVDDNQQDKWWEALRGQEMDAIIDCMGEASEQWRRADHVLKPSSSSVLATLVSEIASDGDVQPASHLLTLGVVNLWKSLWRLGGRTPKLVTVGAFPSTASLEGAIQLVVENKMRVPMDPNAPFAFKTEAVVHAVTLQRTHQARGGLAFVVRADQEQQS</sequence>
<dbReference type="EMBL" id="JAKCXM010000802">
    <property type="protein sequence ID" value="KAJ0391882.1"/>
    <property type="molecule type" value="Genomic_DNA"/>
</dbReference>
<dbReference type="AlphaFoldDB" id="A0AAD5L8K9"/>
<dbReference type="InterPro" id="IPR013154">
    <property type="entry name" value="ADH-like_N"/>
</dbReference>
<evidence type="ECO:0000313" key="2">
    <source>
        <dbReference type="EMBL" id="KAJ0391882.1"/>
    </source>
</evidence>
<protein>
    <recommendedName>
        <fullName evidence="1">Enoyl reductase (ER) domain-containing protein</fullName>
    </recommendedName>
</protein>
<dbReference type="SUPFAM" id="SSF50129">
    <property type="entry name" value="GroES-like"/>
    <property type="match status" value="1"/>
</dbReference>
<gene>
    <name evidence="2" type="ORF">P43SY_007596</name>
</gene>
<dbReference type="Proteomes" id="UP001209570">
    <property type="component" value="Unassembled WGS sequence"/>
</dbReference>
<evidence type="ECO:0000259" key="1">
    <source>
        <dbReference type="SMART" id="SM00829"/>
    </source>
</evidence>
<keyword evidence="3" id="KW-1185">Reference proteome</keyword>
<dbReference type="InterPro" id="IPR052585">
    <property type="entry name" value="Lipid_raft_assoc_Zn_ADH"/>
</dbReference>
<dbReference type="Gene3D" id="3.90.180.10">
    <property type="entry name" value="Medium-chain alcohol dehydrogenases, catalytic domain"/>
    <property type="match status" value="1"/>
</dbReference>
<name>A0AAD5L8K9_PYTIN</name>
<organism evidence="2 3">
    <name type="scientific">Pythium insidiosum</name>
    <name type="common">Pythiosis disease agent</name>
    <dbReference type="NCBI Taxonomy" id="114742"/>
    <lineage>
        <taxon>Eukaryota</taxon>
        <taxon>Sar</taxon>
        <taxon>Stramenopiles</taxon>
        <taxon>Oomycota</taxon>
        <taxon>Peronosporomycetes</taxon>
        <taxon>Pythiales</taxon>
        <taxon>Pythiaceae</taxon>
        <taxon>Pythium</taxon>
    </lineage>
</organism>
<dbReference type="Gene3D" id="3.40.50.720">
    <property type="entry name" value="NAD(P)-binding Rossmann-like Domain"/>
    <property type="match status" value="1"/>
</dbReference>
<dbReference type="GO" id="GO:0016491">
    <property type="term" value="F:oxidoreductase activity"/>
    <property type="evidence" value="ECO:0007669"/>
    <property type="project" value="InterPro"/>
</dbReference>
<dbReference type="SUPFAM" id="SSF51735">
    <property type="entry name" value="NAD(P)-binding Rossmann-fold domains"/>
    <property type="match status" value="1"/>
</dbReference>
<dbReference type="SMART" id="SM00829">
    <property type="entry name" value="PKS_ER"/>
    <property type="match status" value="1"/>
</dbReference>
<dbReference type="InterPro" id="IPR011032">
    <property type="entry name" value="GroES-like_sf"/>
</dbReference>
<dbReference type="PANTHER" id="PTHR43482">
    <property type="entry name" value="PROTEIN AST1-RELATED"/>
    <property type="match status" value="1"/>
</dbReference>
<comment type="caution">
    <text evidence="2">The sequence shown here is derived from an EMBL/GenBank/DDBJ whole genome shotgun (WGS) entry which is preliminary data.</text>
</comment>
<evidence type="ECO:0000313" key="3">
    <source>
        <dbReference type="Proteomes" id="UP001209570"/>
    </source>
</evidence>
<accession>A0AAD5L8K9</accession>
<dbReference type="InterPro" id="IPR036291">
    <property type="entry name" value="NAD(P)-bd_dom_sf"/>
</dbReference>
<proteinExistence type="predicted"/>
<dbReference type="InterPro" id="IPR020843">
    <property type="entry name" value="ER"/>
</dbReference>